<accession>A0A9P9IPE2</accession>
<feature type="chain" id="PRO_5040437396" description="DUF7137 domain-containing protein" evidence="3">
    <location>
        <begin position="24"/>
        <end position="287"/>
    </location>
</feature>
<evidence type="ECO:0000256" key="1">
    <source>
        <dbReference type="SAM" id="MobiDB-lite"/>
    </source>
</evidence>
<protein>
    <recommendedName>
        <fullName evidence="4">DUF7137 domain-containing protein</fullName>
    </recommendedName>
</protein>
<evidence type="ECO:0000256" key="2">
    <source>
        <dbReference type="SAM" id="Phobius"/>
    </source>
</evidence>
<dbReference type="OrthoDB" id="2435509at2759"/>
<keyword evidence="2" id="KW-1133">Transmembrane helix</keyword>
<feature type="compositionally biased region" description="Basic residues" evidence="1">
    <location>
        <begin position="89"/>
        <end position="101"/>
    </location>
</feature>
<comment type="caution">
    <text evidence="5">The sequence shown here is derived from an EMBL/GenBank/DDBJ whole genome shotgun (WGS) entry which is preliminary data.</text>
</comment>
<evidence type="ECO:0000313" key="6">
    <source>
        <dbReference type="Proteomes" id="UP000738349"/>
    </source>
</evidence>
<dbReference type="Pfam" id="PF23585">
    <property type="entry name" value="DUF7137"/>
    <property type="match status" value="1"/>
</dbReference>
<sequence>MRPTGTLLQLAVCLTSLTPLTAAWPGWLPHMDSVVVLRRADSTDTATDASETGTTTGRASITTRNLNTATIETDTASETNTDATETGTKKSKTTSTRKKGKTTAAETHTSYDVLDPAGGVTMQTPVTTAQATPLYKIGDYVTFGWNYTSLQGTPSAVDVLVSCSAASETWTLTTNMTFKTKAEFVWDTEAEATNADSPLPVNLYTLIIKDSDTSITDTADAGYLAVYSGLQFGLYTGRPYTPLSDWQCVGCNAAPPSIDRHAITMAVTVSVITIASFTWFVTGLGLH</sequence>
<dbReference type="InterPro" id="IPR055561">
    <property type="entry name" value="DUF7137"/>
</dbReference>
<evidence type="ECO:0000259" key="4">
    <source>
        <dbReference type="Pfam" id="PF23585"/>
    </source>
</evidence>
<dbReference type="AlphaFoldDB" id="A0A9P9IPE2"/>
<keyword evidence="2" id="KW-0812">Transmembrane</keyword>
<reference evidence="5" key="1">
    <citation type="journal article" date="2021" name="Nat. Commun.">
        <title>Genetic determinants of endophytism in the Arabidopsis root mycobiome.</title>
        <authorList>
            <person name="Mesny F."/>
            <person name="Miyauchi S."/>
            <person name="Thiergart T."/>
            <person name="Pickel B."/>
            <person name="Atanasova L."/>
            <person name="Karlsson M."/>
            <person name="Huettel B."/>
            <person name="Barry K.W."/>
            <person name="Haridas S."/>
            <person name="Chen C."/>
            <person name="Bauer D."/>
            <person name="Andreopoulos W."/>
            <person name="Pangilinan J."/>
            <person name="LaButti K."/>
            <person name="Riley R."/>
            <person name="Lipzen A."/>
            <person name="Clum A."/>
            <person name="Drula E."/>
            <person name="Henrissat B."/>
            <person name="Kohler A."/>
            <person name="Grigoriev I.V."/>
            <person name="Martin F.M."/>
            <person name="Hacquard S."/>
        </authorList>
    </citation>
    <scope>NUCLEOTIDE SEQUENCE</scope>
    <source>
        <strain evidence="5">MPI-CAGE-AT-0147</strain>
    </source>
</reference>
<feature type="region of interest" description="Disordered" evidence="1">
    <location>
        <begin position="70"/>
        <end position="107"/>
    </location>
</feature>
<dbReference type="EMBL" id="JAGMUV010000019">
    <property type="protein sequence ID" value="KAH7127696.1"/>
    <property type="molecule type" value="Genomic_DNA"/>
</dbReference>
<keyword evidence="2" id="KW-0472">Membrane</keyword>
<feature type="compositionally biased region" description="Polar residues" evidence="1">
    <location>
        <begin position="70"/>
        <end position="83"/>
    </location>
</feature>
<evidence type="ECO:0000313" key="5">
    <source>
        <dbReference type="EMBL" id="KAH7127696.1"/>
    </source>
</evidence>
<dbReference type="Proteomes" id="UP000738349">
    <property type="component" value="Unassembled WGS sequence"/>
</dbReference>
<keyword evidence="3" id="KW-0732">Signal</keyword>
<organism evidence="5 6">
    <name type="scientific">Dactylonectria macrodidyma</name>
    <dbReference type="NCBI Taxonomy" id="307937"/>
    <lineage>
        <taxon>Eukaryota</taxon>
        <taxon>Fungi</taxon>
        <taxon>Dikarya</taxon>
        <taxon>Ascomycota</taxon>
        <taxon>Pezizomycotina</taxon>
        <taxon>Sordariomycetes</taxon>
        <taxon>Hypocreomycetidae</taxon>
        <taxon>Hypocreales</taxon>
        <taxon>Nectriaceae</taxon>
        <taxon>Dactylonectria</taxon>
    </lineage>
</organism>
<dbReference type="PANTHER" id="PTHR42028:SF1">
    <property type="entry name" value="YALI0E30657P"/>
    <property type="match status" value="1"/>
</dbReference>
<gene>
    <name evidence="5" type="ORF">EDB81DRAFT_809881</name>
</gene>
<feature type="signal peptide" evidence="3">
    <location>
        <begin position="1"/>
        <end position="23"/>
    </location>
</feature>
<proteinExistence type="predicted"/>
<dbReference type="PANTHER" id="PTHR42028">
    <property type="entry name" value="CHROMOSOME 1, WHOLE GENOME SHOTGUN SEQUENCE"/>
    <property type="match status" value="1"/>
</dbReference>
<feature type="domain" description="DUF7137" evidence="4">
    <location>
        <begin position="115"/>
        <end position="249"/>
    </location>
</feature>
<name>A0A9P9IPE2_9HYPO</name>
<feature type="transmembrane region" description="Helical" evidence="2">
    <location>
        <begin position="262"/>
        <end position="286"/>
    </location>
</feature>
<evidence type="ECO:0000256" key="3">
    <source>
        <dbReference type="SAM" id="SignalP"/>
    </source>
</evidence>
<keyword evidence="6" id="KW-1185">Reference proteome</keyword>